<dbReference type="Proteomes" id="UP000284057">
    <property type="component" value="Unassembled WGS sequence"/>
</dbReference>
<dbReference type="Gene3D" id="3.90.550.10">
    <property type="entry name" value="Spore Coat Polysaccharide Biosynthesis Protein SpsA, Chain A"/>
    <property type="match status" value="1"/>
</dbReference>
<evidence type="ECO:0000256" key="4">
    <source>
        <dbReference type="SAM" id="Phobius"/>
    </source>
</evidence>
<evidence type="ECO:0000313" key="6">
    <source>
        <dbReference type="EMBL" id="RIQ18938.1"/>
    </source>
</evidence>
<evidence type="ECO:0000256" key="3">
    <source>
        <dbReference type="ARBA" id="ARBA00022679"/>
    </source>
</evidence>
<comment type="similarity">
    <text evidence="1">Belongs to the glycosyltransferase 2 family.</text>
</comment>
<comment type="caution">
    <text evidence="6">The sequence shown here is derived from an EMBL/GenBank/DDBJ whole genome shotgun (WGS) entry which is preliminary data.</text>
</comment>
<dbReference type="OrthoDB" id="9797391at2"/>
<name>A0A418KLX8_9ACTN</name>
<dbReference type="PANTHER" id="PTHR43630">
    <property type="entry name" value="POLY-BETA-1,6-N-ACETYL-D-GLUCOSAMINE SYNTHASE"/>
    <property type="match status" value="1"/>
</dbReference>
<keyword evidence="4" id="KW-0812">Transmembrane</keyword>
<dbReference type="PANTHER" id="PTHR43630:SF1">
    <property type="entry name" value="POLY-BETA-1,6-N-ACETYL-D-GLUCOSAMINE SYNTHASE"/>
    <property type="match status" value="1"/>
</dbReference>
<keyword evidence="2" id="KW-0328">Glycosyltransferase</keyword>
<dbReference type="AlphaFoldDB" id="A0A418KLX8"/>
<keyword evidence="4" id="KW-0472">Membrane</keyword>
<accession>A0A418KLX8</accession>
<keyword evidence="7" id="KW-1185">Reference proteome</keyword>
<evidence type="ECO:0000313" key="7">
    <source>
        <dbReference type="Proteomes" id="UP000284057"/>
    </source>
</evidence>
<dbReference type="EMBL" id="QUAL01000185">
    <property type="protein sequence ID" value="RIQ18938.1"/>
    <property type="molecule type" value="Genomic_DNA"/>
</dbReference>
<dbReference type="InterPro" id="IPR029044">
    <property type="entry name" value="Nucleotide-diphossugar_trans"/>
</dbReference>
<feature type="transmembrane region" description="Helical" evidence="4">
    <location>
        <begin position="275"/>
        <end position="297"/>
    </location>
</feature>
<evidence type="ECO:0000256" key="1">
    <source>
        <dbReference type="ARBA" id="ARBA00006739"/>
    </source>
</evidence>
<keyword evidence="3 6" id="KW-0808">Transferase</keyword>
<dbReference type="Pfam" id="PF00535">
    <property type="entry name" value="Glycos_transf_2"/>
    <property type="match status" value="1"/>
</dbReference>
<proteinExistence type="inferred from homology"/>
<dbReference type="SUPFAM" id="SSF53448">
    <property type="entry name" value="Nucleotide-diphospho-sugar transferases"/>
    <property type="match status" value="1"/>
</dbReference>
<evidence type="ECO:0000259" key="5">
    <source>
        <dbReference type="Pfam" id="PF00535"/>
    </source>
</evidence>
<reference evidence="6 7" key="1">
    <citation type="submission" date="2018-09" db="EMBL/GenBank/DDBJ databases">
        <title>Isolation, diversity and antifungal activity of actinobacteria from wheat.</title>
        <authorList>
            <person name="Han C."/>
        </authorList>
    </citation>
    <scope>NUCLEOTIDE SEQUENCE [LARGE SCALE GENOMIC DNA]</scope>
    <source>
        <strain evidence="6 7">NEAU-YY265</strain>
    </source>
</reference>
<sequence length="364" mass="40119">MVVGNGLRYAGVPDVRITVLIPAHNEEHRIGAALAALSRQTRRPDSVIVIADNCTDDTAKVAAAWRAEVAVTVGNTDKKAGALNQVLADILPRLRDHDFVLVQDADSQLGEQFVEAALEHMDARPELGAVGGVFQGEPGAGLVGYLQRNEYARYARDVRRLGGKCLVVTGTAAMMRAGTLKHLSRARLDRTVPAGDGRGGIYDTTVLTEDNELTFALLHLGYEVLSPKECTLVTEVMPTWRDLWKQRLRWKRGAVENCFQYGVTSVTWRYWGRQLLTMAGVAVTFIYLTSIAVAIAVDGGVSLQPVWMAVTGVFVLERVVTVSDRGWRHMAAAATMFELVYDIFLQLVHAKAYADVILNRERNW</sequence>
<dbReference type="InterPro" id="IPR001173">
    <property type="entry name" value="Glyco_trans_2-like"/>
</dbReference>
<evidence type="ECO:0000256" key="2">
    <source>
        <dbReference type="ARBA" id="ARBA00022676"/>
    </source>
</evidence>
<organism evidence="6 7">
    <name type="scientific">Jiangella rhizosphaerae</name>
    <dbReference type="NCBI Taxonomy" id="2293569"/>
    <lineage>
        <taxon>Bacteria</taxon>
        <taxon>Bacillati</taxon>
        <taxon>Actinomycetota</taxon>
        <taxon>Actinomycetes</taxon>
        <taxon>Jiangellales</taxon>
        <taxon>Jiangellaceae</taxon>
        <taxon>Jiangella</taxon>
    </lineage>
</organism>
<gene>
    <name evidence="6" type="ORF">DY240_20390</name>
</gene>
<feature type="domain" description="Glycosyltransferase 2-like" evidence="5">
    <location>
        <begin position="18"/>
        <end position="182"/>
    </location>
</feature>
<dbReference type="GO" id="GO:0016757">
    <property type="term" value="F:glycosyltransferase activity"/>
    <property type="evidence" value="ECO:0007669"/>
    <property type="project" value="UniProtKB-KW"/>
</dbReference>
<feature type="transmembrane region" description="Helical" evidence="4">
    <location>
        <begin position="303"/>
        <end position="320"/>
    </location>
</feature>
<protein>
    <submittedName>
        <fullName evidence="6">Glycosyltransferase family 2 protein</fullName>
    </submittedName>
</protein>
<keyword evidence="4" id="KW-1133">Transmembrane helix</keyword>
<dbReference type="CDD" id="cd06423">
    <property type="entry name" value="CESA_like"/>
    <property type="match status" value="1"/>
</dbReference>